<dbReference type="InterPro" id="IPR042089">
    <property type="entry name" value="Peptidase_M13_dom_2"/>
</dbReference>
<dbReference type="SUPFAM" id="SSF55486">
    <property type="entry name" value="Metalloproteases ('zincins'), catalytic domain"/>
    <property type="match status" value="1"/>
</dbReference>
<dbReference type="AlphaFoldDB" id="A0A9Q0NFR1"/>
<keyword evidence="8" id="KW-0482">Metalloprotease</keyword>
<feature type="domain" description="Peptidase M13 C-terminal" evidence="10">
    <location>
        <begin position="512"/>
        <end position="723"/>
    </location>
</feature>
<organism evidence="12 13">
    <name type="scientific">Pseudolycoriella hygida</name>
    <dbReference type="NCBI Taxonomy" id="35572"/>
    <lineage>
        <taxon>Eukaryota</taxon>
        <taxon>Metazoa</taxon>
        <taxon>Ecdysozoa</taxon>
        <taxon>Arthropoda</taxon>
        <taxon>Hexapoda</taxon>
        <taxon>Insecta</taxon>
        <taxon>Pterygota</taxon>
        <taxon>Neoptera</taxon>
        <taxon>Endopterygota</taxon>
        <taxon>Diptera</taxon>
        <taxon>Nematocera</taxon>
        <taxon>Sciaroidea</taxon>
        <taxon>Sciaridae</taxon>
        <taxon>Pseudolycoriella</taxon>
    </lineage>
</organism>
<keyword evidence="6" id="KW-0378">Hydrolase</keyword>
<evidence type="ECO:0000313" key="13">
    <source>
        <dbReference type="Proteomes" id="UP001151699"/>
    </source>
</evidence>
<dbReference type="OrthoDB" id="6475849at2759"/>
<keyword evidence="4" id="KW-0645">Protease</keyword>
<comment type="similarity">
    <text evidence="3">Belongs to the peptidase M13 family.</text>
</comment>
<evidence type="ECO:0000256" key="6">
    <source>
        <dbReference type="ARBA" id="ARBA00022801"/>
    </source>
</evidence>
<evidence type="ECO:0000259" key="10">
    <source>
        <dbReference type="Pfam" id="PF01431"/>
    </source>
</evidence>
<evidence type="ECO:0000259" key="11">
    <source>
        <dbReference type="Pfam" id="PF05649"/>
    </source>
</evidence>
<dbReference type="GO" id="GO:0016485">
    <property type="term" value="P:protein processing"/>
    <property type="evidence" value="ECO:0007669"/>
    <property type="project" value="TreeGrafter"/>
</dbReference>
<feature type="domain" description="Peptidase M13 N-terminal" evidence="11">
    <location>
        <begin position="63"/>
        <end position="451"/>
    </location>
</feature>
<evidence type="ECO:0000256" key="2">
    <source>
        <dbReference type="ARBA" id="ARBA00004401"/>
    </source>
</evidence>
<dbReference type="GO" id="GO:0005886">
    <property type="term" value="C:plasma membrane"/>
    <property type="evidence" value="ECO:0007669"/>
    <property type="project" value="UniProtKB-SubCell"/>
</dbReference>
<keyword evidence="13" id="KW-1185">Reference proteome</keyword>
<dbReference type="PANTHER" id="PTHR11733:SF224">
    <property type="entry name" value="NEPRILYSIN-2"/>
    <property type="match status" value="1"/>
</dbReference>
<keyword evidence="5" id="KW-0479">Metal-binding</keyword>
<dbReference type="Gene3D" id="3.40.390.10">
    <property type="entry name" value="Collagenase (Catalytic Domain)"/>
    <property type="match status" value="1"/>
</dbReference>
<dbReference type="PRINTS" id="PR00786">
    <property type="entry name" value="NEPRILYSIN"/>
</dbReference>
<gene>
    <name evidence="12" type="primary">Nep2_1</name>
    <name evidence="12" type="ORF">Bhyg_04702</name>
</gene>
<dbReference type="InterPro" id="IPR000718">
    <property type="entry name" value="Peptidase_M13"/>
</dbReference>
<dbReference type="Proteomes" id="UP001151699">
    <property type="component" value="Chromosome A"/>
</dbReference>
<dbReference type="Gene3D" id="1.10.1380.10">
    <property type="entry name" value="Neutral endopeptidase , domain2"/>
    <property type="match status" value="1"/>
</dbReference>
<evidence type="ECO:0000256" key="9">
    <source>
        <dbReference type="SAM" id="SignalP"/>
    </source>
</evidence>
<comment type="caution">
    <text evidence="12">The sequence shown here is derived from an EMBL/GenBank/DDBJ whole genome shotgun (WGS) entry which is preliminary data.</text>
</comment>
<protein>
    <submittedName>
        <fullName evidence="12">Neprilysin-2</fullName>
    </submittedName>
</protein>
<dbReference type="CDD" id="cd08662">
    <property type="entry name" value="M13"/>
    <property type="match status" value="1"/>
</dbReference>
<evidence type="ECO:0000256" key="8">
    <source>
        <dbReference type="ARBA" id="ARBA00023049"/>
    </source>
</evidence>
<evidence type="ECO:0000256" key="3">
    <source>
        <dbReference type="ARBA" id="ARBA00007357"/>
    </source>
</evidence>
<feature type="signal peptide" evidence="9">
    <location>
        <begin position="1"/>
        <end position="32"/>
    </location>
</feature>
<dbReference type="GO" id="GO:0004222">
    <property type="term" value="F:metalloendopeptidase activity"/>
    <property type="evidence" value="ECO:0007669"/>
    <property type="project" value="InterPro"/>
</dbReference>
<dbReference type="Pfam" id="PF05649">
    <property type="entry name" value="Peptidase_M13_N"/>
    <property type="match status" value="1"/>
</dbReference>
<keyword evidence="9" id="KW-0732">Signal</keyword>
<dbReference type="InterPro" id="IPR024079">
    <property type="entry name" value="MetalloPept_cat_dom_sf"/>
</dbReference>
<comment type="subcellular location">
    <subcellularLocation>
        <location evidence="2">Cell membrane</location>
        <topology evidence="2">Single-pass type II membrane protein</topology>
    </subcellularLocation>
</comment>
<evidence type="ECO:0000256" key="1">
    <source>
        <dbReference type="ARBA" id="ARBA00001947"/>
    </source>
</evidence>
<dbReference type="Pfam" id="PF01431">
    <property type="entry name" value="Peptidase_M13"/>
    <property type="match status" value="1"/>
</dbReference>
<dbReference type="GO" id="GO:0046872">
    <property type="term" value="F:metal ion binding"/>
    <property type="evidence" value="ECO:0007669"/>
    <property type="project" value="UniProtKB-KW"/>
</dbReference>
<evidence type="ECO:0000256" key="4">
    <source>
        <dbReference type="ARBA" id="ARBA00022670"/>
    </source>
</evidence>
<keyword evidence="7" id="KW-0862">Zinc</keyword>
<comment type="cofactor">
    <cofactor evidence="1">
        <name>Zn(2+)</name>
        <dbReference type="ChEBI" id="CHEBI:29105"/>
    </cofactor>
</comment>
<proteinExistence type="inferred from homology"/>
<evidence type="ECO:0000313" key="12">
    <source>
        <dbReference type="EMBL" id="KAJ6649466.1"/>
    </source>
</evidence>
<sequence length="724" mass="83156">MFGNAMQSLLQSNSRFTLLVVYLITLAATSHSAKVETKTVCETEGCVRASEKLASALDRSIDPCDNFYDFACGNFIPGGVIPDDKTKIDTIAVMNDHLQQQIRSILEQKPQEDEIKAFKMTKDYYASCMNSTAIEEQGIEPLKKLLQSLGGWPAVEGDDWSNDKFDWIELMKKFRREGLGHDYILDFGVMLDLKNKTIFIAAITRAIFGLSNEFLKKGLEEERVKAYQKFMIDVAVLFGANRSRAEIELKESLQFEIALAQLAPSYIEYTITARYYPSTIKQLQDSNPYINWLDYMNAMLPEDQSVNENDTVNNMQPEFFNELGKFLASTPNRTLANYIMWRAVNSVTTKLTTDVRNLRFEFNKVLYGVKKQEPRWLECSEAVTSSMGIAVGAQYVRKYFNESSKGAVLDMLADIRAEFLDILQNVNWMDDETRRIALEKARTTTYLIGYPDELLNETKIEEYFRNLEIQSDNFLANHLRLDTFEKDVLFGHLISVTDKVDWTFISRPTEVNAFNVLQLNNLQFPAAILQEPFFSPDRPRYMNYGGVGFIIGHETTHGFDDTGSKFDLDGNMNDWWDPNTRAIFLERTKCVIGQYDNITDSKTNLTLRGEASRGNYNRLSENIADIGGIREAYYAYSHWVDRNQPEGVLPNLNFNQNQIFWISFAQSWCAVYRLEELKNEILTSDHLPHMFRINGAAMNMEEFSSDFNCPTDSPMNPSKKCRVW</sequence>
<reference evidence="12" key="1">
    <citation type="submission" date="2022-07" db="EMBL/GenBank/DDBJ databases">
        <authorList>
            <person name="Trinca V."/>
            <person name="Uliana J.V.C."/>
            <person name="Torres T.T."/>
            <person name="Ward R.J."/>
            <person name="Monesi N."/>
        </authorList>
    </citation>
    <scope>NUCLEOTIDE SEQUENCE</scope>
    <source>
        <strain evidence="12">HSMRA1968</strain>
        <tissue evidence="12">Whole embryos</tissue>
    </source>
</reference>
<dbReference type="PROSITE" id="PS51885">
    <property type="entry name" value="NEPRILYSIN"/>
    <property type="match status" value="1"/>
</dbReference>
<dbReference type="InterPro" id="IPR008753">
    <property type="entry name" value="Peptidase_M13_N"/>
</dbReference>
<evidence type="ECO:0000256" key="5">
    <source>
        <dbReference type="ARBA" id="ARBA00022723"/>
    </source>
</evidence>
<name>A0A9Q0NFR1_9DIPT</name>
<dbReference type="InterPro" id="IPR018497">
    <property type="entry name" value="Peptidase_M13_C"/>
</dbReference>
<dbReference type="PANTHER" id="PTHR11733">
    <property type="entry name" value="ZINC METALLOPROTEASE FAMILY M13 NEPRILYSIN-RELATED"/>
    <property type="match status" value="1"/>
</dbReference>
<evidence type="ECO:0000256" key="7">
    <source>
        <dbReference type="ARBA" id="ARBA00022833"/>
    </source>
</evidence>
<feature type="chain" id="PRO_5040467289" evidence="9">
    <location>
        <begin position="33"/>
        <end position="724"/>
    </location>
</feature>
<dbReference type="EMBL" id="WJQU01000001">
    <property type="protein sequence ID" value="KAJ6649466.1"/>
    <property type="molecule type" value="Genomic_DNA"/>
</dbReference>
<accession>A0A9Q0NFR1</accession>